<organism evidence="1 2">
    <name type="scientific">Avena sativa</name>
    <name type="common">Oat</name>
    <dbReference type="NCBI Taxonomy" id="4498"/>
    <lineage>
        <taxon>Eukaryota</taxon>
        <taxon>Viridiplantae</taxon>
        <taxon>Streptophyta</taxon>
        <taxon>Embryophyta</taxon>
        <taxon>Tracheophyta</taxon>
        <taxon>Spermatophyta</taxon>
        <taxon>Magnoliopsida</taxon>
        <taxon>Liliopsida</taxon>
        <taxon>Poales</taxon>
        <taxon>Poaceae</taxon>
        <taxon>BOP clade</taxon>
        <taxon>Pooideae</taxon>
        <taxon>Poodae</taxon>
        <taxon>Poeae</taxon>
        <taxon>Poeae Chloroplast Group 1 (Aveneae type)</taxon>
        <taxon>Aveninae</taxon>
        <taxon>Avena</taxon>
    </lineage>
</organism>
<keyword evidence="2" id="KW-1185">Reference proteome</keyword>
<dbReference type="EnsemblPlants" id="AVESA.00010b.r2.6CG1107450.1">
    <property type="protein sequence ID" value="AVESA.00010b.r2.6CG1107450.1.CDS.1"/>
    <property type="gene ID" value="AVESA.00010b.r2.6CG1107450"/>
</dbReference>
<dbReference type="Proteomes" id="UP001732700">
    <property type="component" value="Chromosome 6C"/>
</dbReference>
<evidence type="ECO:0000313" key="2">
    <source>
        <dbReference type="Proteomes" id="UP001732700"/>
    </source>
</evidence>
<reference evidence="1" key="2">
    <citation type="submission" date="2025-09" db="UniProtKB">
        <authorList>
            <consortium name="EnsemblPlants"/>
        </authorList>
    </citation>
    <scope>IDENTIFICATION</scope>
</reference>
<protein>
    <submittedName>
        <fullName evidence="1">Uncharacterized protein</fullName>
    </submittedName>
</protein>
<name>A0ACD5Z5K2_AVESA</name>
<accession>A0ACD5Z5K2</accession>
<sequence>MMVHQASGAKQGRRGRPRVRHVRLGSLLRLRMRLFRLAGLAVRCLEELNCCPRRRSTPRSAAATRKPSRCRRPAGAVPAPHRESSASFHADQAIADCLEFIKRSYNMQPVQDDHRTCSAA</sequence>
<proteinExistence type="predicted"/>
<evidence type="ECO:0000313" key="1">
    <source>
        <dbReference type="EnsemblPlants" id="AVESA.00010b.r2.6CG1107450.1.CDS.1"/>
    </source>
</evidence>
<reference evidence="1" key="1">
    <citation type="submission" date="2021-05" db="EMBL/GenBank/DDBJ databases">
        <authorList>
            <person name="Scholz U."/>
            <person name="Mascher M."/>
            <person name="Fiebig A."/>
        </authorList>
    </citation>
    <scope>NUCLEOTIDE SEQUENCE [LARGE SCALE GENOMIC DNA]</scope>
</reference>